<dbReference type="InterPro" id="IPR001763">
    <property type="entry name" value="Rhodanese-like_dom"/>
</dbReference>
<dbReference type="OrthoDB" id="9777090at2"/>
<dbReference type="PANTHER" id="PTHR12277">
    <property type="entry name" value="ALPHA/BETA HYDROLASE DOMAIN-CONTAINING PROTEIN"/>
    <property type="match status" value="1"/>
</dbReference>
<dbReference type="EMBL" id="OCNH01000007">
    <property type="protein sequence ID" value="SOD97609.1"/>
    <property type="molecule type" value="Genomic_DNA"/>
</dbReference>
<sequence length="296" mass="32861">MIRTAILTTTIITFLTSCSFNKAFLKPTVIPVAAKKVTIKTEIDTTIISFMGDSHQPVLTQKNGQTVDLDYTIASVIFKSANQNKLNGWLIRPKKVSPTITLLHFHGNAGALISQYQAISPFLKNGFQLFVFDYSGFGFSEGEATRDNIYTDALSALDYIKSRQEVQNTKIVIYGQSIGGHLAAVVATEQQQKIDGLVIEGGFSSYKDMGGQKLPLLGRLLTKQGYSATNSIKNFHKPLLVIHSTEDKTVPFHLGKKIFESANAPKDFYEIKNRHIDGPKFYTDEISSKIKKMFVP</sequence>
<dbReference type="PANTHER" id="PTHR12277:SF81">
    <property type="entry name" value="PROTEIN ABHD13"/>
    <property type="match status" value="1"/>
</dbReference>
<dbReference type="Gene3D" id="3.40.50.1820">
    <property type="entry name" value="alpha/beta hydrolase"/>
    <property type="match status" value="1"/>
</dbReference>
<keyword evidence="3" id="KW-1185">Reference proteome</keyword>
<dbReference type="SUPFAM" id="SSF53474">
    <property type="entry name" value="alpha/beta-Hydrolases"/>
    <property type="match status" value="1"/>
</dbReference>
<feature type="domain" description="Rhodanese" evidence="1">
    <location>
        <begin position="167"/>
        <end position="215"/>
    </location>
</feature>
<dbReference type="Proteomes" id="UP000219452">
    <property type="component" value="Unassembled WGS sequence"/>
</dbReference>
<evidence type="ECO:0000259" key="1">
    <source>
        <dbReference type="PROSITE" id="PS50206"/>
    </source>
</evidence>
<accession>A0A286GRC5</accession>
<organism evidence="2 3">
    <name type="scientific">Spirosoma fluviale</name>
    <dbReference type="NCBI Taxonomy" id="1597977"/>
    <lineage>
        <taxon>Bacteria</taxon>
        <taxon>Pseudomonadati</taxon>
        <taxon>Bacteroidota</taxon>
        <taxon>Cytophagia</taxon>
        <taxon>Cytophagales</taxon>
        <taxon>Cytophagaceae</taxon>
        <taxon>Spirosoma</taxon>
    </lineage>
</organism>
<evidence type="ECO:0000313" key="3">
    <source>
        <dbReference type="Proteomes" id="UP000219452"/>
    </source>
</evidence>
<reference evidence="3" key="1">
    <citation type="submission" date="2017-09" db="EMBL/GenBank/DDBJ databases">
        <authorList>
            <person name="Varghese N."/>
            <person name="Submissions S."/>
        </authorList>
    </citation>
    <scope>NUCLEOTIDE SEQUENCE [LARGE SCALE GENOMIC DNA]</scope>
    <source>
        <strain evidence="3">DSM 29961</strain>
    </source>
</reference>
<protein>
    <recommendedName>
        <fullName evidence="1">Rhodanese domain-containing protein</fullName>
    </recommendedName>
</protein>
<proteinExistence type="predicted"/>
<dbReference type="InterPro" id="IPR000073">
    <property type="entry name" value="AB_hydrolase_1"/>
</dbReference>
<name>A0A286GRC5_9BACT</name>
<dbReference type="PROSITE" id="PS51257">
    <property type="entry name" value="PROKAR_LIPOPROTEIN"/>
    <property type="match status" value="1"/>
</dbReference>
<evidence type="ECO:0000313" key="2">
    <source>
        <dbReference type="EMBL" id="SOD97609.1"/>
    </source>
</evidence>
<dbReference type="InterPro" id="IPR029058">
    <property type="entry name" value="AB_hydrolase_fold"/>
</dbReference>
<dbReference type="Pfam" id="PF00561">
    <property type="entry name" value="Abhydrolase_1"/>
    <property type="match status" value="1"/>
</dbReference>
<dbReference type="PROSITE" id="PS50206">
    <property type="entry name" value="RHODANESE_3"/>
    <property type="match status" value="1"/>
</dbReference>
<dbReference type="RefSeq" id="WP_097130858.1">
    <property type="nucleotide sequence ID" value="NZ_OCNH01000007.1"/>
</dbReference>
<dbReference type="AlphaFoldDB" id="A0A286GRC5"/>
<gene>
    <name evidence="2" type="ORF">SAMN06269250_5857</name>
</gene>